<dbReference type="Gene3D" id="3.40.30.10">
    <property type="entry name" value="Glutaredoxin"/>
    <property type="match status" value="1"/>
</dbReference>
<dbReference type="InterPro" id="IPR036249">
    <property type="entry name" value="Thioredoxin-like_sf"/>
</dbReference>
<dbReference type="AlphaFoldDB" id="A0A6T8NSJ1"/>
<sequence>MQTVTQNPMVPGNPMRFSVIRVPFFLEPDYAQDFEETNRQRLIRKWGGPAGWEAQKSRHGLKERGLEVGIERFDLDRIASNTMASHRLVQWITRTRGPTASEALYDLLNQRHFVEGRKLNDYDMLSEAAEQTTGVSKEDAIAFLESGEGEDKIAAAGQMLRQMGVHSIPTFIVDGRYKVSGAARSDEFVALFRDIERSGDVQGRTIFAETLGVPEHVLDEGITVEAHA</sequence>
<organism evidence="2">
    <name type="scientific">Hemiselmis andersenii</name>
    <name type="common">Cryptophyte alga</name>
    <dbReference type="NCBI Taxonomy" id="464988"/>
    <lineage>
        <taxon>Eukaryota</taxon>
        <taxon>Cryptophyceae</taxon>
        <taxon>Cryptomonadales</taxon>
        <taxon>Hemiselmidaceae</taxon>
        <taxon>Hemiselmis</taxon>
    </lineage>
</organism>
<name>A0A6T8NSJ1_HEMAN</name>
<protein>
    <recommendedName>
        <fullName evidence="1">DSBA-like thioredoxin domain-containing protein</fullName>
    </recommendedName>
</protein>
<dbReference type="GO" id="GO:0016491">
    <property type="term" value="F:oxidoreductase activity"/>
    <property type="evidence" value="ECO:0007669"/>
    <property type="project" value="InterPro"/>
</dbReference>
<dbReference type="SUPFAM" id="SSF52833">
    <property type="entry name" value="Thioredoxin-like"/>
    <property type="match status" value="1"/>
</dbReference>
<gene>
    <name evidence="2" type="ORF">HAND1043_LOCUS18593</name>
</gene>
<dbReference type="PANTHER" id="PTHR13887:SF41">
    <property type="entry name" value="THIOREDOXIN SUPERFAMILY PROTEIN"/>
    <property type="match status" value="1"/>
</dbReference>
<proteinExistence type="predicted"/>
<dbReference type="EMBL" id="HBFK01030585">
    <property type="protein sequence ID" value="CAD8752087.1"/>
    <property type="molecule type" value="Transcribed_RNA"/>
</dbReference>
<feature type="domain" description="DSBA-like thioredoxin" evidence="1">
    <location>
        <begin position="72"/>
        <end position="189"/>
    </location>
</feature>
<dbReference type="PANTHER" id="PTHR13887">
    <property type="entry name" value="GLUTATHIONE S-TRANSFERASE KAPPA"/>
    <property type="match status" value="1"/>
</dbReference>
<reference evidence="2" key="1">
    <citation type="submission" date="2021-01" db="EMBL/GenBank/DDBJ databases">
        <authorList>
            <person name="Corre E."/>
            <person name="Pelletier E."/>
            <person name="Niang G."/>
            <person name="Scheremetjew M."/>
            <person name="Finn R."/>
            <person name="Kale V."/>
            <person name="Holt S."/>
            <person name="Cochrane G."/>
            <person name="Meng A."/>
            <person name="Brown T."/>
            <person name="Cohen L."/>
        </authorList>
    </citation>
    <scope>NUCLEOTIDE SEQUENCE</scope>
    <source>
        <strain evidence="2">CCMP441</strain>
    </source>
</reference>
<accession>A0A6T8NSJ1</accession>
<dbReference type="Pfam" id="PF01323">
    <property type="entry name" value="DSBA"/>
    <property type="match status" value="1"/>
</dbReference>
<dbReference type="InterPro" id="IPR001853">
    <property type="entry name" value="DSBA-like_thioredoxin_dom"/>
</dbReference>
<evidence type="ECO:0000259" key="1">
    <source>
        <dbReference type="Pfam" id="PF01323"/>
    </source>
</evidence>
<evidence type="ECO:0000313" key="2">
    <source>
        <dbReference type="EMBL" id="CAD8752087.1"/>
    </source>
</evidence>